<evidence type="ECO:0000256" key="1">
    <source>
        <dbReference type="ARBA" id="ARBA00006505"/>
    </source>
</evidence>
<evidence type="ECO:0000313" key="5">
    <source>
        <dbReference type="Proteomes" id="UP000023152"/>
    </source>
</evidence>
<dbReference type="Pfam" id="PF06384">
    <property type="entry name" value="ICAT"/>
    <property type="match status" value="1"/>
</dbReference>
<dbReference type="OrthoDB" id="10262856at2759"/>
<dbReference type="Gene3D" id="1.10.10.490">
    <property type="entry name" value="Beta-catenin-interacting ICAT"/>
    <property type="match status" value="1"/>
</dbReference>
<name>X6MJH8_RETFI</name>
<evidence type="ECO:0000259" key="3">
    <source>
        <dbReference type="Pfam" id="PF06384"/>
    </source>
</evidence>
<keyword evidence="5" id="KW-1185">Reference proteome</keyword>
<feature type="domain" description="Beta-catenin-interacting ICAT" evidence="3">
    <location>
        <begin position="113"/>
        <end position="168"/>
    </location>
</feature>
<dbReference type="GO" id="GO:0008013">
    <property type="term" value="F:beta-catenin binding"/>
    <property type="evidence" value="ECO:0007669"/>
    <property type="project" value="InterPro"/>
</dbReference>
<dbReference type="Proteomes" id="UP000023152">
    <property type="component" value="Unassembled WGS sequence"/>
</dbReference>
<dbReference type="InterPro" id="IPR036911">
    <property type="entry name" value="ICAT_sf"/>
</dbReference>
<dbReference type="PANTHER" id="PTHR16505:SF8">
    <property type="entry name" value="PROTEIN LZIC"/>
    <property type="match status" value="1"/>
</dbReference>
<dbReference type="InterPro" id="IPR009428">
    <property type="entry name" value="ICAT_dom"/>
</dbReference>
<evidence type="ECO:0000256" key="2">
    <source>
        <dbReference type="SAM" id="Coils"/>
    </source>
</evidence>
<feature type="coiled-coil region" evidence="2">
    <location>
        <begin position="12"/>
        <end position="59"/>
    </location>
</feature>
<comment type="caution">
    <text evidence="4">The sequence shown here is derived from an EMBL/GenBank/DDBJ whole genome shotgun (WGS) entry which is preliminary data.</text>
</comment>
<gene>
    <name evidence="4" type="ORF">RFI_23199</name>
</gene>
<dbReference type="EMBL" id="ASPP01020178">
    <property type="protein sequence ID" value="ETO14168.1"/>
    <property type="molecule type" value="Genomic_DNA"/>
</dbReference>
<keyword evidence="2" id="KW-0175">Coiled coil</keyword>
<sequence>MLRGKFETDELRKNIKNQLNRLLMQLEDLEKFKDEFDSIEEWTEEKNETEQQLQEFQSFLDRTLSGDMTLIDEFSSVQLAIQATIVNAFKTPEIIRLFAAKEPNMLREKLQQLQRDLSTKKITKQKYKEQCYEVLLALQKLQVKLSVEEQKFIENYEARGMTSMKTTALAENINSIRKGIQSTDTNQGTDQKTSE</sequence>
<dbReference type="InterPro" id="IPR040065">
    <property type="entry name" value="LZIC"/>
</dbReference>
<comment type="similarity">
    <text evidence="1">Belongs to the CTNNBIP1 family.</text>
</comment>
<dbReference type="PANTHER" id="PTHR16505">
    <property type="entry name" value="PROTEIN LZIC"/>
    <property type="match status" value="1"/>
</dbReference>
<dbReference type="OMA" id="TKMMAGN"/>
<organism evidence="4 5">
    <name type="scientific">Reticulomyxa filosa</name>
    <dbReference type="NCBI Taxonomy" id="46433"/>
    <lineage>
        <taxon>Eukaryota</taxon>
        <taxon>Sar</taxon>
        <taxon>Rhizaria</taxon>
        <taxon>Retaria</taxon>
        <taxon>Foraminifera</taxon>
        <taxon>Monothalamids</taxon>
        <taxon>Reticulomyxidae</taxon>
        <taxon>Reticulomyxa</taxon>
    </lineage>
</organism>
<dbReference type="AlphaFoldDB" id="X6MJH8"/>
<reference evidence="4 5" key="1">
    <citation type="journal article" date="2013" name="Curr. Biol.">
        <title>The Genome of the Foraminiferan Reticulomyxa filosa.</title>
        <authorList>
            <person name="Glockner G."/>
            <person name="Hulsmann N."/>
            <person name="Schleicher M."/>
            <person name="Noegel A.A."/>
            <person name="Eichinger L."/>
            <person name="Gallinger C."/>
            <person name="Pawlowski J."/>
            <person name="Sierra R."/>
            <person name="Euteneuer U."/>
            <person name="Pillet L."/>
            <person name="Moustafa A."/>
            <person name="Platzer M."/>
            <person name="Groth M."/>
            <person name="Szafranski K."/>
            <person name="Schliwa M."/>
        </authorList>
    </citation>
    <scope>NUCLEOTIDE SEQUENCE [LARGE SCALE GENOMIC DNA]</scope>
</reference>
<proteinExistence type="inferred from homology"/>
<protein>
    <recommendedName>
        <fullName evidence="3">Beta-catenin-interacting ICAT domain-containing protein</fullName>
    </recommendedName>
</protein>
<dbReference type="SUPFAM" id="SSF81730">
    <property type="entry name" value="beta-catenin-interacting protein ICAT"/>
    <property type="match status" value="1"/>
</dbReference>
<accession>X6MJH8</accession>
<evidence type="ECO:0000313" key="4">
    <source>
        <dbReference type="EMBL" id="ETO14168.1"/>
    </source>
</evidence>